<dbReference type="InterPro" id="IPR002347">
    <property type="entry name" value="SDR_fam"/>
</dbReference>
<dbReference type="PANTHER" id="PTHR42760">
    <property type="entry name" value="SHORT-CHAIN DEHYDROGENASES/REDUCTASES FAMILY MEMBER"/>
    <property type="match status" value="1"/>
</dbReference>
<dbReference type="EMBL" id="JAVRQU010000019">
    <property type="protein sequence ID" value="KAK5692503.1"/>
    <property type="molecule type" value="Genomic_DNA"/>
</dbReference>
<dbReference type="SUPFAM" id="SSF51735">
    <property type="entry name" value="NAD(P)-binding Rossmann-fold domains"/>
    <property type="match status" value="1"/>
</dbReference>
<comment type="similarity">
    <text evidence="1">Belongs to the short-chain dehydrogenases/reductases (SDR) family.</text>
</comment>
<evidence type="ECO:0000313" key="2">
    <source>
        <dbReference type="EMBL" id="KAK5692503.1"/>
    </source>
</evidence>
<organism evidence="2 3">
    <name type="scientific">Elasticomyces elasticus</name>
    <dbReference type="NCBI Taxonomy" id="574655"/>
    <lineage>
        <taxon>Eukaryota</taxon>
        <taxon>Fungi</taxon>
        <taxon>Dikarya</taxon>
        <taxon>Ascomycota</taxon>
        <taxon>Pezizomycotina</taxon>
        <taxon>Dothideomycetes</taxon>
        <taxon>Dothideomycetidae</taxon>
        <taxon>Mycosphaerellales</taxon>
        <taxon>Teratosphaeriaceae</taxon>
        <taxon>Elasticomyces</taxon>
    </lineage>
</organism>
<evidence type="ECO:0000313" key="3">
    <source>
        <dbReference type="Proteomes" id="UP001310594"/>
    </source>
</evidence>
<dbReference type="Pfam" id="PF00106">
    <property type="entry name" value="adh_short"/>
    <property type="match status" value="1"/>
</dbReference>
<dbReference type="Gene3D" id="3.40.50.720">
    <property type="entry name" value="NAD(P)-binding Rossmann-like Domain"/>
    <property type="match status" value="1"/>
</dbReference>
<comment type="caution">
    <text evidence="2">The sequence shown here is derived from an EMBL/GenBank/DDBJ whole genome shotgun (WGS) entry which is preliminary data.</text>
</comment>
<dbReference type="Proteomes" id="UP001310594">
    <property type="component" value="Unassembled WGS sequence"/>
</dbReference>
<dbReference type="CDD" id="cd05233">
    <property type="entry name" value="SDR_c"/>
    <property type="match status" value="1"/>
</dbReference>
<sequence>MAPNWEFTPYTKSYHRERYHGIDPKNPANSAEGKVVVITGGGTGKAIAQAFIEAGASAIAILGRRQNILEETKRELEAIPNSSAKILTFAADISDATALNEAFASVKEKCGPIDVAVANAAIMHPGTLATVDIDEWWKDFEVNLKGTLLTYRAFAANRASKTEEQTPVFINVNTAASHIALSPGMSSYGLSKFGSFHLVSWLAAEDREIRAVSFHPGMLLTNDQAKAGAKAMGISADDLNLPSGFAVWLASPRAGFVNGRMLWSHWDVDELEARKDQIIADNDLVADLKGFPAQNFGVVRQE</sequence>
<dbReference type="GO" id="GO:0016616">
    <property type="term" value="F:oxidoreductase activity, acting on the CH-OH group of donors, NAD or NADP as acceptor"/>
    <property type="evidence" value="ECO:0007669"/>
    <property type="project" value="TreeGrafter"/>
</dbReference>
<dbReference type="PRINTS" id="PR00081">
    <property type="entry name" value="GDHRDH"/>
</dbReference>
<evidence type="ECO:0008006" key="4">
    <source>
        <dbReference type="Google" id="ProtNLM"/>
    </source>
</evidence>
<dbReference type="AlphaFoldDB" id="A0AAN7VTG5"/>
<reference evidence="2" key="1">
    <citation type="submission" date="2023-08" db="EMBL/GenBank/DDBJ databases">
        <title>Black Yeasts Isolated from many extreme environments.</title>
        <authorList>
            <person name="Coleine C."/>
            <person name="Stajich J.E."/>
            <person name="Selbmann L."/>
        </authorList>
    </citation>
    <scope>NUCLEOTIDE SEQUENCE</scope>
    <source>
        <strain evidence="2">CCFEE 5810</strain>
    </source>
</reference>
<proteinExistence type="inferred from homology"/>
<accession>A0AAN7VTG5</accession>
<name>A0AAN7VTG5_9PEZI</name>
<evidence type="ECO:0000256" key="1">
    <source>
        <dbReference type="ARBA" id="ARBA00006484"/>
    </source>
</evidence>
<dbReference type="InterPro" id="IPR036291">
    <property type="entry name" value="NAD(P)-bd_dom_sf"/>
</dbReference>
<protein>
    <recommendedName>
        <fullName evidence="4">NAD(P)-binding protein</fullName>
    </recommendedName>
</protein>
<gene>
    <name evidence="2" type="ORF">LTR97_010812</name>
</gene>